<protein>
    <submittedName>
        <fullName evidence="1">Uncharacterized protein</fullName>
    </submittedName>
</protein>
<comment type="caution">
    <text evidence="1">The sequence shown here is derived from an EMBL/GenBank/DDBJ whole genome shotgun (WGS) entry which is preliminary data.</text>
</comment>
<dbReference type="EMBL" id="JACLAN010000013">
    <property type="protein sequence ID" value="MBC8674275.1"/>
    <property type="molecule type" value="Genomic_DNA"/>
</dbReference>
<evidence type="ECO:0000313" key="1">
    <source>
        <dbReference type="EMBL" id="MBC8674275.1"/>
    </source>
</evidence>
<dbReference type="AlphaFoldDB" id="A0A926FNZ0"/>
<name>A0A926FNZ0_AERHY</name>
<proteinExistence type="predicted"/>
<accession>A0A926FNZ0</accession>
<reference evidence="1" key="1">
    <citation type="submission" date="2020-07" db="EMBL/GenBank/DDBJ databases">
        <title>Carbapenem Resistant Aeromonas hydrophila Carrying blacphA7 Isolated from Two Solid Organ Transplant Patients.</title>
        <authorList>
            <person name="Hilt E."/>
            <person name="Fitzwater S.P."/>
            <person name="Ward K."/>
            <person name="De St Maurice A."/>
            <person name="Chandrasekaran S."/>
            <person name="Garner O.B."/>
            <person name="Yang S."/>
        </authorList>
    </citation>
    <scope>NUCLEOTIDE SEQUENCE</scope>
    <source>
        <strain evidence="1">B-1</strain>
    </source>
</reference>
<gene>
    <name evidence="1" type="ORF">H2136_20155</name>
</gene>
<organism evidence="1">
    <name type="scientific">Aeromonas hydrophila</name>
    <dbReference type="NCBI Taxonomy" id="644"/>
    <lineage>
        <taxon>Bacteria</taxon>
        <taxon>Pseudomonadati</taxon>
        <taxon>Pseudomonadota</taxon>
        <taxon>Gammaproteobacteria</taxon>
        <taxon>Aeromonadales</taxon>
        <taxon>Aeromonadaceae</taxon>
        <taxon>Aeromonas</taxon>
    </lineage>
</organism>
<sequence length="85" mass="9101">MTFTVWEVGKNLFPSALSIPPPPGQCRRLGAGCQRAIILDSFITGIDNMGVMVDTFLDDRRVGPVACHPRLTSSVSGPTPHAHQG</sequence>